<gene>
    <name evidence="2" type="ORF">UO65_1444</name>
</gene>
<dbReference type="EMBL" id="AYXG01000051">
    <property type="protein sequence ID" value="EWC63230.1"/>
    <property type="molecule type" value="Genomic_DNA"/>
</dbReference>
<evidence type="ECO:0000259" key="1">
    <source>
        <dbReference type="PROSITE" id="PS50801"/>
    </source>
</evidence>
<dbReference type="AlphaFoldDB" id="W7IQS9"/>
<dbReference type="SUPFAM" id="SSF52091">
    <property type="entry name" value="SpoIIaa-like"/>
    <property type="match status" value="1"/>
</dbReference>
<dbReference type="CDD" id="cd16936">
    <property type="entry name" value="HATPase_RsbW-like"/>
    <property type="match status" value="1"/>
</dbReference>
<dbReference type="InterPro" id="IPR050267">
    <property type="entry name" value="Anti-sigma-factor_SerPK"/>
</dbReference>
<dbReference type="PROSITE" id="PS50801">
    <property type="entry name" value="STAS"/>
    <property type="match status" value="1"/>
</dbReference>
<dbReference type="InterPro" id="IPR036513">
    <property type="entry name" value="STAS_dom_sf"/>
</dbReference>
<dbReference type="Gene3D" id="3.30.750.24">
    <property type="entry name" value="STAS domain"/>
    <property type="match status" value="1"/>
</dbReference>
<dbReference type="Proteomes" id="UP000019277">
    <property type="component" value="Unassembled WGS sequence"/>
</dbReference>
<dbReference type="Gene3D" id="3.30.565.10">
    <property type="entry name" value="Histidine kinase-like ATPase, C-terminal domain"/>
    <property type="match status" value="1"/>
</dbReference>
<name>W7IQS9_9PSEU</name>
<evidence type="ECO:0000313" key="3">
    <source>
        <dbReference type="Proteomes" id="UP000019277"/>
    </source>
</evidence>
<evidence type="ECO:0000313" key="2">
    <source>
        <dbReference type="EMBL" id="EWC63230.1"/>
    </source>
</evidence>
<protein>
    <submittedName>
        <fullName evidence="2">Putative regulatory protein</fullName>
    </submittedName>
</protein>
<proteinExistence type="predicted"/>
<dbReference type="STRING" id="909613.UO65_1444"/>
<dbReference type="PANTHER" id="PTHR35526:SF3">
    <property type="entry name" value="ANTI-SIGMA-F FACTOR RSBW"/>
    <property type="match status" value="1"/>
</dbReference>
<organism evidence="2 3">
    <name type="scientific">Actinokineospora spheciospongiae</name>
    <dbReference type="NCBI Taxonomy" id="909613"/>
    <lineage>
        <taxon>Bacteria</taxon>
        <taxon>Bacillati</taxon>
        <taxon>Actinomycetota</taxon>
        <taxon>Actinomycetes</taxon>
        <taxon>Pseudonocardiales</taxon>
        <taxon>Pseudonocardiaceae</taxon>
        <taxon>Actinokineospora</taxon>
    </lineage>
</organism>
<reference evidence="2 3" key="1">
    <citation type="journal article" date="2014" name="Genome Announc.">
        <title>Draft Genome Sequence of the Antitrypanosomally Active Sponge-Associated Bacterium Actinokineospora sp. Strain EG49.</title>
        <authorList>
            <person name="Harjes J."/>
            <person name="Ryu T."/>
            <person name="Abdelmohsen U.R."/>
            <person name="Moitinho-Silva L."/>
            <person name="Horn H."/>
            <person name="Ravasi T."/>
            <person name="Hentschel U."/>
        </authorList>
    </citation>
    <scope>NUCLEOTIDE SEQUENCE [LARGE SCALE GENOMIC DNA]</scope>
    <source>
        <strain evidence="2 3">EG49</strain>
    </source>
</reference>
<dbReference type="InterPro" id="IPR002645">
    <property type="entry name" value="STAS_dom"/>
</dbReference>
<feature type="domain" description="STAS" evidence="1">
    <location>
        <begin position="1"/>
        <end position="72"/>
    </location>
</feature>
<accession>W7IQS9</accession>
<dbReference type="eggNOG" id="COG1366">
    <property type="taxonomic scope" value="Bacteria"/>
</dbReference>
<comment type="caution">
    <text evidence="2">The sequence shown here is derived from an EMBL/GenBank/DDBJ whole genome shotgun (WGS) entry which is preliminary data.</text>
</comment>
<sequence>MGDAIVVAVRGRLDRAQYPRVKGYLLKCAAEAPTALVVELCAVQCADPIALSVFVTVAHQLAHWPGVVLRLVCGADSGAVAADSHLRRFLDVHATTDEALAAVSAPIRRVAGVELPNDHSALRIGRVFVRETLAGWGLDEFLHEGVLLASELVQNTIQHTLSAPAVRLEHRRGVLSVAVYDEDPAHPEPRSVEQARSRALHGLGLVANLAAAWGTSATPSGGKVVWATLRTSTTAAD</sequence>
<keyword evidence="3" id="KW-1185">Reference proteome</keyword>
<dbReference type="PANTHER" id="PTHR35526">
    <property type="entry name" value="ANTI-SIGMA-F FACTOR RSBW-RELATED"/>
    <property type="match status" value="1"/>
</dbReference>
<dbReference type="InterPro" id="IPR036890">
    <property type="entry name" value="HATPase_C_sf"/>
</dbReference>